<evidence type="ECO:0000256" key="2">
    <source>
        <dbReference type="ARBA" id="ARBA00023043"/>
    </source>
</evidence>
<dbReference type="OrthoDB" id="194358at2759"/>
<feature type="compositionally biased region" description="Polar residues" evidence="4">
    <location>
        <begin position="223"/>
        <end position="255"/>
    </location>
</feature>
<keyword evidence="1" id="KW-0677">Repeat</keyword>
<dbReference type="SUPFAM" id="SSF48403">
    <property type="entry name" value="Ankyrin repeat"/>
    <property type="match status" value="1"/>
</dbReference>
<evidence type="ECO:0000256" key="3">
    <source>
        <dbReference type="PROSITE-ProRule" id="PRU00023"/>
    </source>
</evidence>
<dbReference type="PANTHER" id="PTHR24180">
    <property type="entry name" value="CYCLIN-DEPENDENT KINASE INHIBITOR 2C-RELATED"/>
    <property type="match status" value="1"/>
</dbReference>
<feature type="repeat" description="ANK" evidence="3">
    <location>
        <begin position="595"/>
        <end position="627"/>
    </location>
</feature>
<protein>
    <recommendedName>
        <fullName evidence="7">Ankyrin</fullName>
    </recommendedName>
</protein>
<feature type="region of interest" description="Disordered" evidence="4">
    <location>
        <begin position="223"/>
        <end position="259"/>
    </location>
</feature>
<sequence>MAPTKPAGRPKIAWTSSRKRKLVRLYLLTNLNIHGIQQVLVATDFTPSTRNIQSQLGDLLPNLSTEWRQYRATGTNQMMDRFAQIRHAKANQVSKYSRRRARFAVDVEEADKGKAKATCSRTNPYYDPCRHYNENLPPGVPSHFLLPQSGAWYCPQSLPMQRQQRSPEALNDCRFSDKEVVADQPGPILPNILDGSRFSDLDAYVAIRSLAADDSTLSLANASEGITTPNELREQQVQASGTSRSSGSNTATTQIRGVKRTRSQLSSIRSINTVRSIGVRSVQSLRDSISSGVSWSLSHIEAALSSSTSLRSSFVYAMSIASDRISTSSDVPLSRDEYLSWDELVDESAFPPTSTQHPETSLQRRDCCEFFEKDTFKRTLCDICGFSEMHQLARCSLSDDSGLIDSSVLDRFGNTPLHHAAAAGNTVRVLQLISSFGIVRARNTSGETFLHVLRLKGGDAFPEYLEILRKASRFGFQFSVLDYYGSTTADKLGELGMELEVSSSRMMEATEILCPFDAFAQKERQEPGFGLNRLKNKFGSSKRSRVKEDNPMYELDSNGDTKLIATLKSWSQRPKSRAELEDLIHESDIHMRDRRGYTALAIAARQGLVEATSLLLQQGANPNTRSKQKTGVVAHATAALTQAKKEGKDLLHARILTCSSLLIDYGGKAVVDAYDEYALPDRTSNKRKQFLGRRPTIRRPNTQHRIAVDEFFGGSDNLPLELQLHSGCIPPAELEETQLSEMPDEPVRSELQGDYHHAEYPLPLSRLPYSPLPYQFPMTELRALHHHRSKKPKLNSGSDFTLMYNQKIRRPAKGRVVELEANQRIKFEDRKQRRRGVPLVVGRARAKIFL</sequence>
<dbReference type="PANTHER" id="PTHR24180:SF45">
    <property type="entry name" value="POLY [ADP-RIBOSE] POLYMERASE TANKYRASE"/>
    <property type="match status" value="1"/>
</dbReference>
<dbReference type="EMBL" id="KZ613947">
    <property type="protein sequence ID" value="PMD38787.1"/>
    <property type="molecule type" value="Genomic_DNA"/>
</dbReference>
<name>A0A2J6RJX2_HYAVF</name>
<dbReference type="Pfam" id="PF00023">
    <property type="entry name" value="Ank"/>
    <property type="match status" value="2"/>
</dbReference>
<dbReference type="Proteomes" id="UP000235786">
    <property type="component" value="Unassembled WGS sequence"/>
</dbReference>
<evidence type="ECO:0000313" key="6">
    <source>
        <dbReference type="Proteomes" id="UP000235786"/>
    </source>
</evidence>
<proteinExistence type="predicted"/>
<keyword evidence="2 3" id="KW-0040">ANK repeat</keyword>
<dbReference type="AlphaFoldDB" id="A0A2J6RJX2"/>
<evidence type="ECO:0000313" key="5">
    <source>
        <dbReference type="EMBL" id="PMD38787.1"/>
    </source>
</evidence>
<evidence type="ECO:0000256" key="1">
    <source>
        <dbReference type="ARBA" id="ARBA00022737"/>
    </source>
</evidence>
<organism evidence="5 6">
    <name type="scientific">Hyaloscypha variabilis (strain UAMH 11265 / GT02V1 / F)</name>
    <name type="common">Meliniomyces variabilis</name>
    <dbReference type="NCBI Taxonomy" id="1149755"/>
    <lineage>
        <taxon>Eukaryota</taxon>
        <taxon>Fungi</taxon>
        <taxon>Dikarya</taxon>
        <taxon>Ascomycota</taxon>
        <taxon>Pezizomycotina</taxon>
        <taxon>Leotiomycetes</taxon>
        <taxon>Helotiales</taxon>
        <taxon>Hyaloscyphaceae</taxon>
        <taxon>Hyaloscypha</taxon>
        <taxon>Hyaloscypha variabilis</taxon>
    </lineage>
</organism>
<reference evidence="5 6" key="1">
    <citation type="submission" date="2016-04" db="EMBL/GenBank/DDBJ databases">
        <title>A degradative enzymes factory behind the ericoid mycorrhizal symbiosis.</title>
        <authorList>
            <consortium name="DOE Joint Genome Institute"/>
            <person name="Martino E."/>
            <person name="Morin E."/>
            <person name="Grelet G."/>
            <person name="Kuo A."/>
            <person name="Kohler A."/>
            <person name="Daghino S."/>
            <person name="Barry K."/>
            <person name="Choi C."/>
            <person name="Cichocki N."/>
            <person name="Clum A."/>
            <person name="Copeland A."/>
            <person name="Hainaut M."/>
            <person name="Haridas S."/>
            <person name="Labutti K."/>
            <person name="Lindquist E."/>
            <person name="Lipzen A."/>
            <person name="Khouja H.-R."/>
            <person name="Murat C."/>
            <person name="Ohm R."/>
            <person name="Olson A."/>
            <person name="Spatafora J."/>
            <person name="Veneault-Fourrey C."/>
            <person name="Henrissat B."/>
            <person name="Grigoriev I."/>
            <person name="Martin F."/>
            <person name="Perotto S."/>
        </authorList>
    </citation>
    <scope>NUCLEOTIDE SEQUENCE [LARGE SCALE GENOMIC DNA]</scope>
    <source>
        <strain evidence="5 6">F</strain>
    </source>
</reference>
<keyword evidence="6" id="KW-1185">Reference proteome</keyword>
<dbReference type="PROSITE" id="PS50088">
    <property type="entry name" value="ANK_REPEAT"/>
    <property type="match status" value="1"/>
</dbReference>
<gene>
    <name evidence="5" type="ORF">L207DRAFT_634785</name>
</gene>
<evidence type="ECO:0000256" key="4">
    <source>
        <dbReference type="SAM" id="MobiDB-lite"/>
    </source>
</evidence>
<dbReference type="InterPro" id="IPR002110">
    <property type="entry name" value="Ankyrin_rpt"/>
</dbReference>
<dbReference type="PROSITE" id="PS50297">
    <property type="entry name" value="ANK_REP_REGION"/>
    <property type="match status" value="1"/>
</dbReference>
<dbReference type="InterPro" id="IPR051637">
    <property type="entry name" value="Ank_repeat_dom-contain_49"/>
</dbReference>
<accession>A0A2J6RJX2</accession>
<dbReference type="InterPro" id="IPR036770">
    <property type="entry name" value="Ankyrin_rpt-contain_sf"/>
</dbReference>
<dbReference type="Gene3D" id="1.25.40.20">
    <property type="entry name" value="Ankyrin repeat-containing domain"/>
    <property type="match status" value="2"/>
</dbReference>
<evidence type="ECO:0008006" key="7">
    <source>
        <dbReference type="Google" id="ProtNLM"/>
    </source>
</evidence>
<dbReference type="SMART" id="SM00248">
    <property type="entry name" value="ANK"/>
    <property type="match status" value="2"/>
</dbReference>